<dbReference type="Proteomes" id="UP000193648">
    <property type="component" value="Unassembled WGS sequence"/>
</dbReference>
<dbReference type="OrthoDB" id="2365485at2759"/>
<accession>A0A1Y2GVQ0</accession>
<organism evidence="1 2">
    <name type="scientific">Lobosporangium transversale</name>
    <dbReference type="NCBI Taxonomy" id="64571"/>
    <lineage>
        <taxon>Eukaryota</taxon>
        <taxon>Fungi</taxon>
        <taxon>Fungi incertae sedis</taxon>
        <taxon>Mucoromycota</taxon>
        <taxon>Mortierellomycotina</taxon>
        <taxon>Mortierellomycetes</taxon>
        <taxon>Mortierellales</taxon>
        <taxon>Mortierellaceae</taxon>
        <taxon>Lobosporangium</taxon>
    </lineage>
</organism>
<dbReference type="AlphaFoldDB" id="A0A1Y2GVQ0"/>
<dbReference type="EMBL" id="MCFF01000007">
    <property type="protein sequence ID" value="ORZ26339.1"/>
    <property type="molecule type" value="Genomic_DNA"/>
</dbReference>
<proteinExistence type="predicted"/>
<dbReference type="GeneID" id="33565074"/>
<name>A0A1Y2GVQ0_9FUNG</name>
<reference evidence="1 2" key="1">
    <citation type="submission" date="2016-07" db="EMBL/GenBank/DDBJ databases">
        <title>Pervasive Adenine N6-methylation of Active Genes in Fungi.</title>
        <authorList>
            <consortium name="DOE Joint Genome Institute"/>
            <person name="Mondo S.J."/>
            <person name="Dannebaum R.O."/>
            <person name="Kuo R.C."/>
            <person name="Labutti K."/>
            <person name="Haridas S."/>
            <person name="Kuo A."/>
            <person name="Salamov A."/>
            <person name="Ahrendt S.R."/>
            <person name="Lipzen A."/>
            <person name="Sullivan W."/>
            <person name="Andreopoulos W.B."/>
            <person name="Clum A."/>
            <person name="Lindquist E."/>
            <person name="Daum C."/>
            <person name="Ramamoorthy G.K."/>
            <person name="Gryganskyi A."/>
            <person name="Culley D."/>
            <person name="Magnuson J.K."/>
            <person name="James T.Y."/>
            <person name="O'Malley M.A."/>
            <person name="Stajich J.E."/>
            <person name="Spatafora J.W."/>
            <person name="Visel A."/>
            <person name="Grigoriev I.V."/>
        </authorList>
    </citation>
    <scope>NUCLEOTIDE SEQUENCE [LARGE SCALE GENOMIC DNA]</scope>
    <source>
        <strain evidence="1 2">NRRL 3116</strain>
    </source>
</reference>
<sequence>MVDAPSLSATVLLDKHRVENRLTSLEITLSLNSLALRAASVGKWMHLLLCESPLLEHFKAPEVDLPLHLLYVTKALSTKPSFSSREGDDFLVPPVPRQVWGCRRLKTLHIRVDESFNSGISDLEEQIRVFYGYISRVCPYLEDLAIKRFHSLPQQNFAVNMCLLSRLKRLRTLQLVGILHLREQDIDWIKQTYYYSTKEQMKLELGWELQKDQRPSFAKSLVKQ</sequence>
<keyword evidence="2" id="KW-1185">Reference proteome</keyword>
<protein>
    <submittedName>
        <fullName evidence="1">Uncharacterized protein</fullName>
    </submittedName>
</protein>
<gene>
    <name evidence="1" type="ORF">BCR41DRAFT_348134</name>
</gene>
<dbReference type="RefSeq" id="XP_021884104.1">
    <property type="nucleotide sequence ID" value="XM_022023230.1"/>
</dbReference>
<dbReference type="InParanoid" id="A0A1Y2GVQ0"/>
<evidence type="ECO:0000313" key="2">
    <source>
        <dbReference type="Proteomes" id="UP000193648"/>
    </source>
</evidence>
<evidence type="ECO:0000313" key="1">
    <source>
        <dbReference type="EMBL" id="ORZ26339.1"/>
    </source>
</evidence>
<comment type="caution">
    <text evidence="1">The sequence shown here is derived from an EMBL/GenBank/DDBJ whole genome shotgun (WGS) entry which is preliminary data.</text>
</comment>